<dbReference type="Proteomes" id="UP001232163">
    <property type="component" value="Unassembled WGS sequence"/>
</dbReference>
<feature type="compositionally biased region" description="Low complexity" evidence="1">
    <location>
        <begin position="107"/>
        <end position="132"/>
    </location>
</feature>
<keyword evidence="3" id="KW-1185">Reference proteome</keyword>
<dbReference type="EMBL" id="JAURUR010000020">
    <property type="protein sequence ID" value="MDP9766134.1"/>
    <property type="molecule type" value="Genomic_DNA"/>
</dbReference>
<sequence>MTGDRTGKITASTNYQVTIILPAEVQNVGVNASKQDVLIPTVDKSDGRVIFLDVLKSGGTATLNIRLVSEGEPVIVKLVVDLSEAKDGVLTYAVRSDLKEPAPASPAPATSQAASQPAAALAPRTPAAAPALPAPAAQPLVKVQDGVRVELTPTPGETGLTRTYAVKVTTLTPQDTAYRIDVTANASVQGRSVIGSAQLTPKEPHQIGKTEFAGRLTVTFTEPARSAVLLVLVRPVHAQATRSGHYIGFKVRL</sequence>
<protein>
    <submittedName>
        <fullName evidence="2">Uncharacterized protein</fullName>
    </submittedName>
</protein>
<dbReference type="RefSeq" id="WP_307469014.1">
    <property type="nucleotide sequence ID" value="NZ_JAURUR010000020.1"/>
</dbReference>
<accession>A0ABT9MI29</accession>
<gene>
    <name evidence="2" type="ORF">QO006_003598</name>
</gene>
<proteinExistence type="predicted"/>
<organism evidence="2 3">
    <name type="scientific">Deinococcus enclensis</name>
    <dbReference type="NCBI Taxonomy" id="1049582"/>
    <lineage>
        <taxon>Bacteria</taxon>
        <taxon>Thermotogati</taxon>
        <taxon>Deinococcota</taxon>
        <taxon>Deinococci</taxon>
        <taxon>Deinococcales</taxon>
        <taxon>Deinococcaceae</taxon>
        <taxon>Deinococcus</taxon>
    </lineage>
</organism>
<reference evidence="2 3" key="1">
    <citation type="submission" date="2023-07" db="EMBL/GenBank/DDBJ databases">
        <title>Genomic Encyclopedia of Type Strains, Phase IV (KMG-IV): sequencing the most valuable type-strain genomes for metagenomic binning, comparative biology and taxonomic classification.</title>
        <authorList>
            <person name="Goeker M."/>
        </authorList>
    </citation>
    <scope>NUCLEOTIDE SEQUENCE [LARGE SCALE GENOMIC DNA]</scope>
    <source>
        <strain evidence="2 3">NIO-1023</strain>
    </source>
</reference>
<evidence type="ECO:0000313" key="2">
    <source>
        <dbReference type="EMBL" id="MDP9766134.1"/>
    </source>
</evidence>
<name>A0ABT9MI29_9DEIO</name>
<evidence type="ECO:0000313" key="3">
    <source>
        <dbReference type="Proteomes" id="UP001232163"/>
    </source>
</evidence>
<comment type="caution">
    <text evidence="2">The sequence shown here is derived from an EMBL/GenBank/DDBJ whole genome shotgun (WGS) entry which is preliminary data.</text>
</comment>
<feature type="region of interest" description="Disordered" evidence="1">
    <location>
        <begin position="99"/>
        <end position="132"/>
    </location>
</feature>
<evidence type="ECO:0000256" key="1">
    <source>
        <dbReference type="SAM" id="MobiDB-lite"/>
    </source>
</evidence>